<accession>A0A4C1X698</accession>
<dbReference type="EMBL" id="BGZK01000759">
    <property type="protein sequence ID" value="GBP59336.1"/>
    <property type="molecule type" value="Genomic_DNA"/>
</dbReference>
<dbReference type="AlphaFoldDB" id="A0A4C1X698"/>
<organism evidence="1 2">
    <name type="scientific">Eumeta variegata</name>
    <name type="common">Bagworm moth</name>
    <name type="synonym">Eumeta japonica</name>
    <dbReference type="NCBI Taxonomy" id="151549"/>
    <lineage>
        <taxon>Eukaryota</taxon>
        <taxon>Metazoa</taxon>
        <taxon>Ecdysozoa</taxon>
        <taxon>Arthropoda</taxon>
        <taxon>Hexapoda</taxon>
        <taxon>Insecta</taxon>
        <taxon>Pterygota</taxon>
        <taxon>Neoptera</taxon>
        <taxon>Endopterygota</taxon>
        <taxon>Lepidoptera</taxon>
        <taxon>Glossata</taxon>
        <taxon>Ditrysia</taxon>
        <taxon>Tineoidea</taxon>
        <taxon>Psychidae</taxon>
        <taxon>Oiketicinae</taxon>
        <taxon>Eumeta</taxon>
    </lineage>
</organism>
<protein>
    <submittedName>
        <fullName evidence="1">Uncharacterized protein</fullName>
    </submittedName>
</protein>
<evidence type="ECO:0000313" key="2">
    <source>
        <dbReference type="Proteomes" id="UP000299102"/>
    </source>
</evidence>
<name>A0A4C1X698_EUMVA</name>
<gene>
    <name evidence="1" type="ORF">EVAR_45516_1</name>
</gene>
<reference evidence="1 2" key="1">
    <citation type="journal article" date="2019" name="Commun. Biol.">
        <title>The bagworm genome reveals a unique fibroin gene that provides high tensile strength.</title>
        <authorList>
            <person name="Kono N."/>
            <person name="Nakamura H."/>
            <person name="Ohtoshi R."/>
            <person name="Tomita M."/>
            <person name="Numata K."/>
            <person name="Arakawa K."/>
        </authorList>
    </citation>
    <scope>NUCLEOTIDE SEQUENCE [LARGE SCALE GENOMIC DNA]</scope>
</reference>
<evidence type="ECO:0000313" key="1">
    <source>
        <dbReference type="EMBL" id="GBP59336.1"/>
    </source>
</evidence>
<sequence length="105" mass="11782">MKSHRRARAGRRAGADRWLIGNLFNSRGLTAGRGPPLWRCDGLQTAPRARALWALSRSDSPALTLHRCRIKTKLQSRRVACTGQLLTRMYTTTHETAALDLLRMG</sequence>
<keyword evidence="2" id="KW-1185">Reference proteome</keyword>
<dbReference type="Proteomes" id="UP000299102">
    <property type="component" value="Unassembled WGS sequence"/>
</dbReference>
<feature type="non-terminal residue" evidence="1">
    <location>
        <position position="105"/>
    </location>
</feature>
<proteinExistence type="predicted"/>
<comment type="caution">
    <text evidence="1">The sequence shown here is derived from an EMBL/GenBank/DDBJ whole genome shotgun (WGS) entry which is preliminary data.</text>
</comment>